<evidence type="ECO:0000256" key="3">
    <source>
        <dbReference type="ARBA" id="ARBA00022801"/>
    </source>
</evidence>
<protein>
    <submittedName>
        <fullName evidence="7">Retinoic acid receptor responder 3</fullName>
    </submittedName>
</protein>
<dbReference type="InParanoid" id="A0A669ESH3"/>
<dbReference type="GO" id="GO:0016410">
    <property type="term" value="F:N-acyltransferase activity"/>
    <property type="evidence" value="ECO:0007669"/>
    <property type="project" value="TreeGrafter"/>
</dbReference>
<feature type="transmembrane region" description="Helical" evidence="5">
    <location>
        <begin position="150"/>
        <end position="173"/>
    </location>
</feature>
<organism evidence="7 8">
    <name type="scientific">Oreochromis niloticus</name>
    <name type="common">Nile tilapia</name>
    <name type="synonym">Tilapia nilotica</name>
    <dbReference type="NCBI Taxonomy" id="8128"/>
    <lineage>
        <taxon>Eukaryota</taxon>
        <taxon>Metazoa</taxon>
        <taxon>Chordata</taxon>
        <taxon>Craniata</taxon>
        <taxon>Vertebrata</taxon>
        <taxon>Euteleostomi</taxon>
        <taxon>Actinopterygii</taxon>
        <taxon>Neopterygii</taxon>
        <taxon>Teleostei</taxon>
        <taxon>Neoteleostei</taxon>
        <taxon>Acanthomorphata</taxon>
        <taxon>Ovalentaria</taxon>
        <taxon>Cichlomorphae</taxon>
        <taxon>Cichliformes</taxon>
        <taxon>Cichlidae</taxon>
        <taxon>African cichlids</taxon>
        <taxon>Pseudocrenilabrinae</taxon>
        <taxon>Oreochromini</taxon>
        <taxon>Oreochromis</taxon>
    </lineage>
</organism>
<sequence>LTCLFTLSAAFSHYFQFDKEPKPGDLIEISRGAYTHWAVYIGGNEVVHLLPPTHPGGELGSFGELLTLLDSGKAQVRRQKIWEVVGSSKFEVNNLLDDEYSPREPHVIVRDACRMVGRELPYCITTQNCEHFVTELRYGKPESRQVQTAAVIGGVAVAGVAAAILGAALFSSFNKDENKRRRNYK</sequence>
<evidence type="ECO:0000256" key="5">
    <source>
        <dbReference type="SAM" id="Phobius"/>
    </source>
</evidence>
<reference evidence="7" key="3">
    <citation type="submission" date="2025-09" db="UniProtKB">
        <authorList>
            <consortium name="Ensembl"/>
        </authorList>
    </citation>
    <scope>IDENTIFICATION</scope>
</reference>
<comment type="similarity">
    <text evidence="1">Belongs to the H-rev107 family.</text>
</comment>
<dbReference type="PANTHER" id="PTHR13943">
    <property type="entry name" value="HRAS-LIKE SUPPRESSOR - RELATED"/>
    <property type="match status" value="1"/>
</dbReference>
<keyword evidence="2" id="KW-0808">Transferase</keyword>
<name>A0A669ESH3_ORENI</name>
<keyword evidence="4" id="KW-0443">Lipid metabolism</keyword>
<dbReference type="PROSITE" id="PS51934">
    <property type="entry name" value="LRAT"/>
    <property type="match status" value="1"/>
</dbReference>
<dbReference type="PANTHER" id="PTHR13943:SF31">
    <property type="entry name" value="PHOSPHOLIPASE A AND ACYLTRANSFERASE 3"/>
    <property type="match status" value="1"/>
</dbReference>
<accession>A0A669ESH3</accession>
<keyword evidence="5" id="KW-0812">Transmembrane</keyword>
<dbReference type="GO" id="GO:0008970">
    <property type="term" value="F:phospholipase A1 activity"/>
    <property type="evidence" value="ECO:0007669"/>
    <property type="project" value="TreeGrafter"/>
</dbReference>
<evidence type="ECO:0000256" key="4">
    <source>
        <dbReference type="ARBA" id="ARBA00023098"/>
    </source>
</evidence>
<keyword evidence="5" id="KW-0472">Membrane</keyword>
<dbReference type="GeneTree" id="ENSGT00940000162660"/>
<dbReference type="Ensembl" id="ENSONIT00000056232.1">
    <property type="protein sequence ID" value="ENSONIP00000074300.1"/>
    <property type="gene ID" value="ENSONIG00000033578.1"/>
</dbReference>
<keyword evidence="5" id="KW-1133">Transmembrane helix</keyword>
<evidence type="ECO:0000256" key="1">
    <source>
        <dbReference type="ARBA" id="ARBA00007824"/>
    </source>
</evidence>
<dbReference type="InterPro" id="IPR007053">
    <property type="entry name" value="LRAT_dom"/>
</dbReference>
<dbReference type="Proteomes" id="UP000005207">
    <property type="component" value="Linkage group LG19"/>
</dbReference>
<reference evidence="8" key="1">
    <citation type="submission" date="2012-01" db="EMBL/GenBank/DDBJ databases">
        <title>The Genome Sequence of Oreochromis niloticus (Nile Tilapia).</title>
        <authorList>
            <consortium name="Broad Institute Genome Assembly Team"/>
            <consortium name="Broad Institute Sequencing Platform"/>
            <person name="Di Palma F."/>
            <person name="Johnson J."/>
            <person name="Lander E.S."/>
            <person name="Lindblad-Toh K."/>
        </authorList>
    </citation>
    <scope>NUCLEOTIDE SEQUENCE [LARGE SCALE GENOMIC DNA]</scope>
</reference>
<evidence type="ECO:0000313" key="8">
    <source>
        <dbReference type="Proteomes" id="UP000005207"/>
    </source>
</evidence>
<dbReference type="GO" id="GO:0005737">
    <property type="term" value="C:cytoplasm"/>
    <property type="evidence" value="ECO:0007669"/>
    <property type="project" value="TreeGrafter"/>
</dbReference>
<evidence type="ECO:0000256" key="2">
    <source>
        <dbReference type="ARBA" id="ARBA00022679"/>
    </source>
</evidence>
<reference evidence="7" key="2">
    <citation type="submission" date="2025-08" db="UniProtKB">
        <authorList>
            <consortium name="Ensembl"/>
        </authorList>
    </citation>
    <scope>IDENTIFICATION</scope>
</reference>
<dbReference type="Pfam" id="PF04970">
    <property type="entry name" value="LRAT"/>
    <property type="match status" value="1"/>
</dbReference>
<proteinExistence type="inferred from homology"/>
<dbReference type="InterPro" id="IPR051496">
    <property type="entry name" value="H-rev107_PLA/AT"/>
</dbReference>
<evidence type="ECO:0000259" key="6">
    <source>
        <dbReference type="PROSITE" id="PS51934"/>
    </source>
</evidence>
<evidence type="ECO:0000313" key="7">
    <source>
        <dbReference type="Ensembl" id="ENSONIP00000074300.1"/>
    </source>
</evidence>
<feature type="domain" description="LRAT" evidence="6">
    <location>
        <begin position="26"/>
        <end position="145"/>
    </location>
</feature>
<keyword evidence="8" id="KW-1185">Reference proteome</keyword>
<keyword evidence="3" id="KW-0378">Hydrolase</keyword>
<dbReference type="Gene3D" id="3.90.1720.10">
    <property type="entry name" value="endopeptidase domain like (from Nostoc punctiforme)"/>
    <property type="match status" value="1"/>
</dbReference>
<dbReference type="GO" id="GO:0004623">
    <property type="term" value="F:phospholipase A2 activity"/>
    <property type="evidence" value="ECO:0007669"/>
    <property type="project" value="TreeGrafter"/>
</dbReference>
<dbReference type="GO" id="GO:0070292">
    <property type="term" value="P:N-acylphosphatidylethanolamine metabolic process"/>
    <property type="evidence" value="ECO:0007669"/>
    <property type="project" value="TreeGrafter"/>
</dbReference>
<dbReference type="OMA" id="ATQNCEH"/>
<gene>
    <name evidence="7" type="primary">LOC100692627</name>
</gene>
<dbReference type="AlphaFoldDB" id="A0A669ESH3"/>